<dbReference type="GO" id="GO:0005634">
    <property type="term" value="C:nucleus"/>
    <property type="evidence" value="ECO:0007669"/>
    <property type="project" value="UniProtKB-SubCell"/>
</dbReference>
<keyword evidence="11" id="KW-1185">Reference proteome</keyword>
<dbReference type="GO" id="GO:0003677">
    <property type="term" value="F:DNA binding"/>
    <property type="evidence" value="ECO:0007669"/>
    <property type="project" value="UniProtKB-KW"/>
</dbReference>
<evidence type="ECO:0000256" key="6">
    <source>
        <dbReference type="ARBA" id="ARBA00023163"/>
    </source>
</evidence>
<dbReference type="OrthoDB" id="2123952at2759"/>
<dbReference type="Gene3D" id="4.10.240.10">
    <property type="entry name" value="Zn(2)-C6 fungal-type DNA-binding domain"/>
    <property type="match status" value="1"/>
</dbReference>
<feature type="compositionally biased region" description="Low complexity" evidence="8">
    <location>
        <begin position="297"/>
        <end position="314"/>
    </location>
</feature>
<evidence type="ECO:0000256" key="2">
    <source>
        <dbReference type="ARBA" id="ARBA00022723"/>
    </source>
</evidence>
<evidence type="ECO:0000256" key="7">
    <source>
        <dbReference type="ARBA" id="ARBA00023242"/>
    </source>
</evidence>
<dbReference type="PANTHER" id="PTHR31313:SF81">
    <property type="entry name" value="TY1 ENHANCER ACTIVATOR"/>
    <property type="match status" value="1"/>
</dbReference>
<dbReference type="CDD" id="cd00067">
    <property type="entry name" value="GAL4"/>
    <property type="match status" value="1"/>
</dbReference>
<dbReference type="Proteomes" id="UP000521943">
    <property type="component" value="Unassembled WGS sequence"/>
</dbReference>
<reference evidence="10 11" key="1">
    <citation type="submission" date="2020-07" db="EMBL/GenBank/DDBJ databases">
        <title>Comparative genomics of pyrophilous fungi reveals a link between fire events and developmental genes.</title>
        <authorList>
            <consortium name="DOE Joint Genome Institute"/>
            <person name="Steindorff A.S."/>
            <person name="Carver A."/>
            <person name="Calhoun S."/>
            <person name="Stillman K."/>
            <person name="Liu H."/>
            <person name="Lipzen A."/>
            <person name="Pangilinan J."/>
            <person name="Labutti K."/>
            <person name="Bruns T.D."/>
            <person name="Grigoriev I.V."/>
        </authorList>
    </citation>
    <scope>NUCLEOTIDE SEQUENCE [LARGE SCALE GENOMIC DNA]</scope>
    <source>
        <strain evidence="10 11">CBS 144469</strain>
    </source>
</reference>
<feature type="region of interest" description="Disordered" evidence="8">
    <location>
        <begin position="331"/>
        <end position="350"/>
    </location>
</feature>
<feature type="domain" description="Zn(2)-C6 fungal-type" evidence="9">
    <location>
        <begin position="221"/>
        <end position="254"/>
    </location>
</feature>
<proteinExistence type="predicted"/>
<evidence type="ECO:0000259" key="9">
    <source>
        <dbReference type="PROSITE" id="PS50048"/>
    </source>
</evidence>
<dbReference type="InterPro" id="IPR001138">
    <property type="entry name" value="Zn2Cys6_DnaBD"/>
</dbReference>
<feature type="compositionally biased region" description="Polar residues" evidence="8">
    <location>
        <begin position="129"/>
        <end position="156"/>
    </location>
</feature>
<evidence type="ECO:0000313" key="11">
    <source>
        <dbReference type="Proteomes" id="UP000521943"/>
    </source>
</evidence>
<dbReference type="PROSITE" id="PS50048">
    <property type="entry name" value="ZN2_CY6_FUNGAL_2"/>
    <property type="match status" value="1"/>
</dbReference>
<feature type="region of interest" description="Disordered" evidence="8">
    <location>
        <begin position="234"/>
        <end position="314"/>
    </location>
</feature>
<keyword evidence="7" id="KW-0539">Nucleus</keyword>
<dbReference type="Pfam" id="PF00172">
    <property type="entry name" value="Zn_clus"/>
    <property type="match status" value="1"/>
</dbReference>
<dbReference type="CDD" id="cd12148">
    <property type="entry name" value="fungal_TF_MHR"/>
    <property type="match status" value="1"/>
</dbReference>
<dbReference type="InterPro" id="IPR036864">
    <property type="entry name" value="Zn2-C6_fun-type_DNA-bd_sf"/>
</dbReference>
<evidence type="ECO:0000256" key="8">
    <source>
        <dbReference type="SAM" id="MobiDB-lite"/>
    </source>
</evidence>
<keyword evidence="3" id="KW-0862">Zinc</keyword>
<evidence type="ECO:0000313" key="10">
    <source>
        <dbReference type="EMBL" id="KAF6757505.1"/>
    </source>
</evidence>
<keyword evidence="6" id="KW-0804">Transcription</keyword>
<dbReference type="PANTHER" id="PTHR31313">
    <property type="entry name" value="TY1 ENHANCER ACTIVATOR"/>
    <property type="match status" value="1"/>
</dbReference>
<dbReference type="InterPro" id="IPR051615">
    <property type="entry name" value="Transcr_Regulatory_Elem"/>
</dbReference>
<dbReference type="SMART" id="SM00066">
    <property type="entry name" value="GAL4"/>
    <property type="match status" value="1"/>
</dbReference>
<accession>A0A8H6M7B2</accession>
<evidence type="ECO:0000256" key="3">
    <source>
        <dbReference type="ARBA" id="ARBA00022833"/>
    </source>
</evidence>
<name>A0A8H6M7B2_9AGAR</name>
<organism evidence="10 11">
    <name type="scientific">Ephemerocybe angulata</name>
    <dbReference type="NCBI Taxonomy" id="980116"/>
    <lineage>
        <taxon>Eukaryota</taxon>
        <taxon>Fungi</taxon>
        <taxon>Dikarya</taxon>
        <taxon>Basidiomycota</taxon>
        <taxon>Agaricomycotina</taxon>
        <taxon>Agaricomycetes</taxon>
        <taxon>Agaricomycetidae</taxon>
        <taxon>Agaricales</taxon>
        <taxon>Agaricineae</taxon>
        <taxon>Psathyrellaceae</taxon>
        <taxon>Ephemerocybe</taxon>
    </lineage>
</organism>
<dbReference type="GO" id="GO:0008270">
    <property type="term" value="F:zinc ion binding"/>
    <property type="evidence" value="ECO:0007669"/>
    <property type="project" value="InterPro"/>
</dbReference>
<protein>
    <recommendedName>
        <fullName evidence="9">Zn(2)-C6 fungal-type domain-containing protein</fullName>
    </recommendedName>
</protein>
<evidence type="ECO:0000256" key="4">
    <source>
        <dbReference type="ARBA" id="ARBA00023015"/>
    </source>
</evidence>
<evidence type="ECO:0000256" key="5">
    <source>
        <dbReference type="ARBA" id="ARBA00023125"/>
    </source>
</evidence>
<dbReference type="EMBL" id="JACGCI010000022">
    <property type="protein sequence ID" value="KAF6757505.1"/>
    <property type="molecule type" value="Genomic_DNA"/>
</dbReference>
<dbReference type="GO" id="GO:0000981">
    <property type="term" value="F:DNA-binding transcription factor activity, RNA polymerase II-specific"/>
    <property type="evidence" value="ECO:0007669"/>
    <property type="project" value="InterPro"/>
</dbReference>
<dbReference type="SUPFAM" id="SSF57701">
    <property type="entry name" value="Zn2/Cys6 DNA-binding domain"/>
    <property type="match status" value="1"/>
</dbReference>
<gene>
    <name evidence="10" type="ORF">DFP72DRAFT_891328</name>
</gene>
<keyword evidence="2" id="KW-0479">Metal-binding</keyword>
<feature type="region of interest" description="Disordered" evidence="8">
    <location>
        <begin position="117"/>
        <end position="215"/>
    </location>
</feature>
<keyword evidence="5" id="KW-0238">DNA-binding</keyword>
<evidence type="ECO:0000256" key="1">
    <source>
        <dbReference type="ARBA" id="ARBA00004123"/>
    </source>
</evidence>
<keyword evidence="4" id="KW-0805">Transcription regulation</keyword>
<comment type="caution">
    <text evidence="10">The sequence shown here is derived from an EMBL/GenBank/DDBJ whole genome shotgun (WGS) entry which is preliminary data.</text>
</comment>
<comment type="subcellular location">
    <subcellularLocation>
        <location evidence="1">Nucleus</location>
    </subcellularLocation>
</comment>
<sequence>MFAPHPRSHLLHSFPPPPMSYRPNGYYVPNHVPNIAHATPRSFTNDPHRNAFYSEPYYPGQGSRKSYSDARNPLPPVSYYQSYDRHHDHGSPPDAAHMPSESVPAYRHTYVERAVPSMPSLKRPDLSNMVDNFTLPPTHNPYPTESESGMPPQSTRSDVDSDFWGPASPTPPPPQDLSPASHPLPELPKTRKARREKPKIALAPDQPPTTQGKPRARVYVACVQCRTRKIRCDGAKPTCHNCGRRSAGSNECSYDPVPKRRGPDKTPGARQRMAREARGASDSTSTTTKRRRRDTSATDVTSVSASSSSSAPVARSDISIIRQVSLAPLPGSSEQPSYTPPPEFPPASDYAKSYSPNGGCGCHGLPQCPELLEASAHAEYRRPTGGIPASTYHDAFDLSSIIPSFNSTAGAFASSIYELDEKGNEPQNTDARVLDMGSVPSLNFTRKVWWDSLLSLYHSTEHLSSTLSLSSNSRISLSSRIAHDLRWVFKASNYWFSFFHIPSFFANFCDPIRRETMQPSLILSLLAISSFFQSSEVGAGLNGRERALRFRDEAQGALEASFNSGWIDETLAQAAWLLALFEVCAHQRHSSARSTSAMIMLDSIIRSLSLTTVDADDPSTTLFPSGTVPTVDSPRPRHQTVGRTTIWLPDQHLASTMPELAATCPIPDQPVGCSCAAMTLVEHWPSANDHAPMWGSTPAWNDGWSDAEIRKESCRRLCWSSMILAAGHISYTIAHGSQGLDLFISDPANYALLFSGESVARSPSLLNAYSSKDTIWALHDRAFLLWHGCIRTRNDNRAGDTDKAHFAVKAWLEADALEESLNRHTCHIERAFIFQAREYIFNTRMCISYEFQRFIPLNVNGLFHRNKAEEWLSHQATVAERFMLGLHTITGNLNNLLARRPFFVFWFMGQISRALSLWQSIDHLTALWPCPEQRHRYELLRERLEHACYVAGTTPPPVLNLSLSSVSASDALL</sequence>
<dbReference type="AlphaFoldDB" id="A0A8H6M7B2"/>